<dbReference type="EMBL" id="PDUD01000041">
    <property type="protein sequence ID" value="PHN02368.1"/>
    <property type="molecule type" value="Genomic_DNA"/>
</dbReference>
<dbReference type="PROSITE" id="PS51257">
    <property type="entry name" value="PROKAR_LIPOPROTEIN"/>
    <property type="match status" value="1"/>
</dbReference>
<protein>
    <submittedName>
        <fullName evidence="2">Dehydrogenase</fullName>
    </submittedName>
</protein>
<dbReference type="PANTHER" id="PTHR33546:SF1">
    <property type="entry name" value="LARGE, MULTIFUNCTIONAL SECRETED PROTEIN"/>
    <property type="match status" value="1"/>
</dbReference>
<keyword evidence="3" id="KW-1185">Reference proteome</keyword>
<feature type="domain" description="DUF7133" evidence="1">
    <location>
        <begin position="27"/>
        <end position="428"/>
    </location>
</feature>
<evidence type="ECO:0000259" key="1">
    <source>
        <dbReference type="Pfam" id="PF23500"/>
    </source>
</evidence>
<name>A0A2D0N1V5_FLAN2</name>
<evidence type="ECO:0000313" key="3">
    <source>
        <dbReference type="Proteomes" id="UP000223913"/>
    </source>
</evidence>
<sequence>MKNPFPYLWYGMIFFACSPSPYPDPLSPEEALAAFELADGFTIELFAAEPHVQDPVSMIFDERGNIYVVEMPDYPDKPEPGQAKGRIRRLVDTDGDGTIDTSTVFADQLSEATSMLPWKGGLLVTSAPHIYYLRDTNGDHRADQEEILFSGFFENNSEAQITNLRFSVDNWIYAANFGQPGEVIYHRRPEADTLPMRGGDFRFRLDRDQFELATGPTQFGQAINDRGHRFMSQNTIHLRQAVIPWRYLHRHAYLPSGNGVQNISDHDLEMFQLTPPPYWRAERTRRRQKSYDEQQLDRTEYAEDHFTGASGATFYGGDAYPAEFYGNIFSGDVSGNLIHRDVLSLPGDSPVYVARRSETEMDREFLASRDPWFRPANFTVGPDGCLYVIDMHRQHIETPVSIPEDLKADMDFYNGSQHGRIYRIVPKNNPRPVIRPNLAEKTSTELVELLTHANQWHRLTAQRLLLERQDTSAGAQLKDLFKENADPRSRLHALYTLEGLGLLQETMVQAALTDPDPGLREHGIILSEKYSKFIPQMAKLVTDADPRVALQAALSLGVFSGPEVTSALADVMEQHGEDPWFRTAVLSSSAGSSPELLEQLISRQYFSDPLDAAQTDFLQDLAKIIRKRDHPGELDRLAAQLQTIPRDSTLDRIIQETLQ</sequence>
<comment type="caution">
    <text evidence="2">The sequence shown here is derived from an EMBL/GenBank/DDBJ whole genome shotgun (WGS) entry which is preliminary data.</text>
</comment>
<organism evidence="2 3">
    <name type="scientific">Flavilitoribacter nigricans (strain ATCC 23147 / DSM 23189 / NBRC 102662 / NCIMB 1420 / SS-2)</name>
    <name type="common">Lewinella nigricans</name>
    <dbReference type="NCBI Taxonomy" id="1122177"/>
    <lineage>
        <taxon>Bacteria</taxon>
        <taxon>Pseudomonadati</taxon>
        <taxon>Bacteroidota</taxon>
        <taxon>Saprospiria</taxon>
        <taxon>Saprospirales</taxon>
        <taxon>Lewinellaceae</taxon>
        <taxon>Flavilitoribacter</taxon>
    </lineage>
</organism>
<accession>A0A2D0N1V5</accession>
<dbReference type="AlphaFoldDB" id="A0A2D0N1V5"/>
<reference evidence="2 3" key="1">
    <citation type="submission" date="2017-10" db="EMBL/GenBank/DDBJ databases">
        <title>The draft genome sequence of Lewinella nigricans NBRC 102662.</title>
        <authorList>
            <person name="Wang K."/>
        </authorList>
    </citation>
    <scope>NUCLEOTIDE SEQUENCE [LARGE SCALE GENOMIC DNA]</scope>
    <source>
        <strain evidence="2 3">NBRC 102662</strain>
    </source>
</reference>
<dbReference type="Gene3D" id="1.25.10.10">
    <property type="entry name" value="Leucine-rich Repeat Variant"/>
    <property type="match status" value="1"/>
</dbReference>
<dbReference type="Gene3D" id="2.120.10.30">
    <property type="entry name" value="TolB, C-terminal domain"/>
    <property type="match status" value="1"/>
</dbReference>
<dbReference type="Pfam" id="PF23500">
    <property type="entry name" value="DUF7133"/>
    <property type="match status" value="1"/>
</dbReference>
<dbReference type="RefSeq" id="WP_099154252.1">
    <property type="nucleotide sequence ID" value="NZ_PDUD01000041.1"/>
</dbReference>
<dbReference type="SUPFAM" id="SSF63829">
    <property type="entry name" value="Calcium-dependent phosphotriesterase"/>
    <property type="match status" value="1"/>
</dbReference>
<proteinExistence type="predicted"/>
<dbReference type="InterPro" id="IPR016024">
    <property type="entry name" value="ARM-type_fold"/>
</dbReference>
<dbReference type="InterPro" id="IPR011042">
    <property type="entry name" value="6-blade_b-propeller_TolB-like"/>
</dbReference>
<dbReference type="InterPro" id="IPR013428">
    <property type="entry name" value="Membrane-bound_put_N"/>
</dbReference>
<dbReference type="Proteomes" id="UP000223913">
    <property type="component" value="Unassembled WGS sequence"/>
</dbReference>
<dbReference type="PANTHER" id="PTHR33546">
    <property type="entry name" value="LARGE, MULTIFUNCTIONAL SECRETED PROTEIN-RELATED"/>
    <property type="match status" value="1"/>
</dbReference>
<dbReference type="SUPFAM" id="SSF48371">
    <property type="entry name" value="ARM repeat"/>
    <property type="match status" value="1"/>
</dbReference>
<dbReference type="OrthoDB" id="9808161at2"/>
<dbReference type="NCBIfam" id="TIGR02604">
    <property type="entry name" value="Piru_Ver_Nterm"/>
    <property type="match status" value="1"/>
</dbReference>
<dbReference type="InterPro" id="IPR011989">
    <property type="entry name" value="ARM-like"/>
</dbReference>
<evidence type="ECO:0000313" key="2">
    <source>
        <dbReference type="EMBL" id="PHN02368.1"/>
    </source>
</evidence>
<gene>
    <name evidence="2" type="ORF">CRP01_32505</name>
</gene>
<dbReference type="InterPro" id="IPR055557">
    <property type="entry name" value="DUF7133"/>
</dbReference>